<dbReference type="Pfam" id="PF07715">
    <property type="entry name" value="Plug"/>
    <property type="match status" value="1"/>
</dbReference>
<evidence type="ECO:0000256" key="12">
    <source>
        <dbReference type="ARBA" id="ARBA00023237"/>
    </source>
</evidence>
<dbReference type="Gene3D" id="2.170.130.10">
    <property type="entry name" value="TonB-dependent receptor, plug domain"/>
    <property type="match status" value="1"/>
</dbReference>
<dbReference type="CDD" id="cd01347">
    <property type="entry name" value="ligand_gated_channel"/>
    <property type="match status" value="1"/>
</dbReference>
<accession>A0A4Q7MSW7</accession>
<keyword evidence="3 13" id="KW-0813">Transport</keyword>
<keyword evidence="9 14" id="KW-0798">TonB box</keyword>
<dbReference type="EMBL" id="SGWZ01000002">
    <property type="protein sequence ID" value="RZS70085.1"/>
    <property type="molecule type" value="Genomic_DNA"/>
</dbReference>
<dbReference type="InterPro" id="IPR036942">
    <property type="entry name" value="Beta-barrel_TonB_sf"/>
</dbReference>
<feature type="domain" description="Secretin/TonB short N-terminal" evidence="16">
    <location>
        <begin position="80"/>
        <end position="130"/>
    </location>
</feature>
<dbReference type="Gene3D" id="3.55.50.30">
    <property type="match status" value="1"/>
</dbReference>
<evidence type="ECO:0000256" key="2">
    <source>
        <dbReference type="ARBA" id="ARBA00009810"/>
    </source>
</evidence>
<evidence type="ECO:0000256" key="3">
    <source>
        <dbReference type="ARBA" id="ARBA00022448"/>
    </source>
</evidence>
<dbReference type="NCBIfam" id="TIGR01786">
    <property type="entry name" value="TonB-hemlactrns"/>
    <property type="match status" value="1"/>
</dbReference>
<dbReference type="PANTHER" id="PTHR30069:SF41">
    <property type="entry name" value="HEME_HEMOPEXIN UTILIZATION PROTEIN C"/>
    <property type="match status" value="1"/>
</dbReference>
<proteinExistence type="inferred from homology"/>
<keyword evidence="10 13" id="KW-0472">Membrane</keyword>
<dbReference type="SMART" id="SM00965">
    <property type="entry name" value="STN"/>
    <property type="match status" value="1"/>
</dbReference>
<evidence type="ECO:0000256" key="6">
    <source>
        <dbReference type="ARBA" id="ARBA00022692"/>
    </source>
</evidence>
<dbReference type="GO" id="GO:0009279">
    <property type="term" value="C:cell outer membrane"/>
    <property type="evidence" value="ECO:0007669"/>
    <property type="project" value="UniProtKB-SubCell"/>
</dbReference>
<dbReference type="InterPro" id="IPR011276">
    <property type="entry name" value="TonB_haem/Hb_rcpt"/>
</dbReference>
<dbReference type="InterPro" id="IPR039426">
    <property type="entry name" value="TonB-dep_rcpt-like"/>
</dbReference>
<sequence>MTMRTRAKGPCTGPRQQDSFRSEQNVLTMRASVAAVLAACMLFAPLDQSHAQSGAAPTQLDLPAQQLSEAINALASHSGVQIAAPAGLLRQRQAPALSGRYTVRQALDALLSGSDLEVEEIGGRYVIRQRGARAKAQDVTTLETVEVTGQVPERMAVYDTPDSVAVVTREEIDRLPPRNVSDVLADIPGVATSQSRQNPGVAVNIRGLQGFGRVNVMIDGARQNYQQSGHGDSGSVYLDADLLARVEVTKGPVAAAGGAGMIGGMVNFRTLTIDDVVESGEQVGGRVNLVTGSNAYHFSGSAAFGWRLSDEFDLTAAVSRKSVGSFRKGTRNTSKNYGDAVVTGGGDWNEQYHNELMQAQMQGVSGMTDQRQWSGLAKLGWRPNADHRFTLGYVGFKADYDEGALDDDIKSAPINASNKLTSETITLQHEWQPVNRWFDWRASMYFTTTENDAERQAQPAMNVGWSLMHFETNTFGMTAENRARFGLGGMDVTWAVGGEFYRDWTRPGAISQETGANRSDPEIMVGGTPRGQRTVTSGFTNLTLEHGDWLEVGGGLRYDWFGLKGDGLMRVDTLYNGNGSRPEYSALYTEFVTSRHDGEFAPSLRLAVKPVERVQLFANYGRGIRPPSITESFRYGAHPGAVSFPYYPNPNLNAERSRNWELGANIKLDGLLVDEDMFRIKAAWFNTKVDNYMVLASIMSPSSLSAQSGANAPMSFINLMDPFRTRGLELQADYDAGLVFASAGFTHSLIDTGDGRYDPYPLGSLVGFPSTTLGKGGGADIWYLLPPSKKFTFSGGVRLFGQRLTLGARMRHETPANNTSAFSSNAYSRSFNVYDAWASYEISKNLTARVSAENLLNENYAEMNGISYWIAPGRTVMGSVNWRF</sequence>
<feature type="region of interest" description="Disordered" evidence="15">
    <location>
        <begin position="1"/>
        <end position="20"/>
    </location>
</feature>
<keyword evidence="5" id="KW-0406">Ion transport</keyword>
<evidence type="ECO:0000313" key="18">
    <source>
        <dbReference type="Proteomes" id="UP000292039"/>
    </source>
</evidence>
<organism evidence="17 18">
    <name type="scientific">Kerstersia gyiorum</name>
    <dbReference type="NCBI Taxonomy" id="206506"/>
    <lineage>
        <taxon>Bacteria</taxon>
        <taxon>Pseudomonadati</taxon>
        <taxon>Pseudomonadota</taxon>
        <taxon>Betaproteobacteria</taxon>
        <taxon>Burkholderiales</taxon>
        <taxon>Alcaligenaceae</taxon>
        <taxon>Kerstersia</taxon>
    </lineage>
</organism>
<dbReference type="GO" id="GO:0044718">
    <property type="term" value="P:siderophore transmembrane transport"/>
    <property type="evidence" value="ECO:0007669"/>
    <property type="project" value="TreeGrafter"/>
</dbReference>
<keyword evidence="11 17" id="KW-0675">Receptor</keyword>
<dbReference type="InterPro" id="IPR010949">
    <property type="entry name" value="TonB_Hb/transfer/lactofer_rcpt"/>
</dbReference>
<dbReference type="GO" id="GO:0015344">
    <property type="term" value="F:siderophore uptake transmembrane transporter activity"/>
    <property type="evidence" value="ECO:0007669"/>
    <property type="project" value="TreeGrafter"/>
</dbReference>
<dbReference type="Pfam" id="PF00593">
    <property type="entry name" value="TonB_dep_Rec_b-barrel"/>
    <property type="match status" value="1"/>
</dbReference>
<dbReference type="InterPro" id="IPR037066">
    <property type="entry name" value="Plug_dom_sf"/>
</dbReference>
<comment type="similarity">
    <text evidence="2 13 14">Belongs to the TonB-dependent receptor family.</text>
</comment>
<dbReference type="InterPro" id="IPR012910">
    <property type="entry name" value="Plug_dom"/>
</dbReference>
<dbReference type="PROSITE" id="PS52016">
    <property type="entry name" value="TONB_DEPENDENT_REC_3"/>
    <property type="match status" value="1"/>
</dbReference>
<evidence type="ECO:0000256" key="13">
    <source>
        <dbReference type="PROSITE-ProRule" id="PRU01360"/>
    </source>
</evidence>
<evidence type="ECO:0000313" key="17">
    <source>
        <dbReference type="EMBL" id="RZS70085.1"/>
    </source>
</evidence>
<protein>
    <submittedName>
        <fullName evidence="17">Hemoglobin/transferrin/lactoferrin receptor protein/heme acquisition protein HasR</fullName>
    </submittedName>
</protein>
<dbReference type="Gene3D" id="2.40.170.20">
    <property type="entry name" value="TonB-dependent receptor, beta-barrel domain"/>
    <property type="match status" value="1"/>
</dbReference>
<dbReference type="AlphaFoldDB" id="A0A4Q7MSW7"/>
<evidence type="ECO:0000256" key="11">
    <source>
        <dbReference type="ARBA" id="ARBA00023170"/>
    </source>
</evidence>
<dbReference type="InterPro" id="IPR000531">
    <property type="entry name" value="Beta-barrel_TonB"/>
</dbReference>
<evidence type="ECO:0000256" key="15">
    <source>
        <dbReference type="SAM" id="MobiDB-lite"/>
    </source>
</evidence>
<dbReference type="SUPFAM" id="SSF56935">
    <property type="entry name" value="Porins"/>
    <property type="match status" value="1"/>
</dbReference>
<keyword evidence="8" id="KW-0408">Iron</keyword>
<evidence type="ECO:0000256" key="5">
    <source>
        <dbReference type="ARBA" id="ARBA00022496"/>
    </source>
</evidence>
<dbReference type="Proteomes" id="UP000292039">
    <property type="component" value="Unassembled WGS sequence"/>
</dbReference>
<evidence type="ECO:0000256" key="9">
    <source>
        <dbReference type="ARBA" id="ARBA00023077"/>
    </source>
</evidence>
<evidence type="ECO:0000256" key="4">
    <source>
        <dbReference type="ARBA" id="ARBA00022452"/>
    </source>
</evidence>
<dbReference type="GO" id="GO:0015232">
    <property type="term" value="F:heme transmembrane transporter activity"/>
    <property type="evidence" value="ECO:0007669"/>
    <property type="project" value="InterPro"/>
</dbReference>
<reference evidence="17 18" key="1">
    <citation type="submission" date="2019-02" db="EMBL/GenBank/DDBJ databases">
        <title>Genomic Encyclopedia of Type Strains, Phase IV (KMG-IV): sequencing the most valuable type-strain genomes for metagenomic binning, comparative biology and taxonomic classification.</title>
        <authorList>
            <person name="Goeker M."/>
        </authorList>
    </citation>
    <scope>NUCLEOTIDE SEQUENCE [LARGE SCALE GENOMIC DNA]</scope>
    <source>
        <strain evidence="17 18">DSM 16618</strain>
    </source>
</reference>
<comment type="subcellular location">
    <subcellularLocation>
        <location evidence="1 13">Cell outer membrane</location>
        <topology evidence="1 13">Multi-pass membrane protein</topology>
    </subcellularLocation>
</comment>
<evidence type="ECO:0000256" key="14">
    <source>
        <dbReference type="RuleBase" id="RU003357"/>
    </source>
</evidence>
<dbReference type="InterPro" id="IPR011662">
    <property type="entry name" value="Secretin/TonB_short_N"/>
</dbReference>
<dbReference type="PANTHER" id="PTHR30069">
    <property type="entry name" value="TONB-DEPENDENT OUTER MEMBRANE RECEPTOR"/>
    <property type="match status" value="1"/>
</dbReference>
<comment type="caution">
    <text evidence="17">The sequence shown here is derived from an EMBL/GenBank/DDBJ whole genome shotgun (WGS) entry which is preliminary data.</text>
</comment>
<gene>
    <name evidence="17" type="ORF">EV679_1478</name>
</gene>
<dbReference type="Pfam" id="PF07660">
    <property type="entry name" value="STN"/>
    <property type="match status" value="1"/>
</dbReference>
<evidence type="ECO:0000256" key="7">
    <source>
        <dbReference type="ARBA" id="ARBA00022729"/>
    </source>
</evidence>
<dbReference type="NCBIfam" id="TIGR01785">
    <property type="entry name" value="TonB-hemin"/>
    <property type="match status" value="1"/>
</dbReference>
<keyword evidence="6 13" id="KW-0812">Transmembrane</keyword>
<evidence type="ECO:0000256" key="10">
    <source>
        <dbReference type="ARBA" id="ARBA00023136"/>
    </source>
</evidence>
<keyword evidence="5" id="KW-0410">Iron transport</keyword>
<evidence type="ECO:0000259" key="16">
    <source>
        <dbReference type="SMART" id="SM00965"/>
    </source>
</evidence>
<name>A0A4Q7MSW7_9BURK</name>
<evidence type="ECO:0000256" key="1">
    <source>
        <dbReference type="ARBA" id="ARBA00004571"/>
    </source>
</evidence>
<evidence type="ECO:0000256" key="8">
    <source>
        <dbReference type="ARBA" id="ARBA00023004"/>
    </source>
</evidence>
<keyword evidence="7" id="KW-0732">Signal</keyword>
<keyword evidence="4 13" id="KW-1134">Transmembrane beta strand</keyword>
<keyword evidence="12 13" id="KW-0998">Cell outer membrane</keyword>